<accession>A0ABQ1QGJ0</accession>
<protein>
    <submittedName>
        <fullName evidence="6">LysR family transcriptional regulator</fullName>
    </submittedName>
</protein>
<name>A0ABQ1QGJ0_9RHOB</name>
<comment type="similarity">
    <text evidence="1">Belongs to the LysR transcriptional regulatory family.</text>
</comment>
<evidence type="ECO:0000313" key="7">
    <source>
        <dbReference type="Proteomes" id="UP000617355"/>
    </source>
</evidence>
<dbReference type="Pfam" id="PF00126">
    <property type="entry name" value="HTH_1"/>
    <property type="match status" value="1"/>
</dbReference>
<dbReference type="Gene3D" id="3.40.190.10">
    <property type="entry name" value="Periplasmic binding protein-like II"/>
    <property type="match status" value="2"/>
</dbReference>
<dbReference type="InterPro" id="IPR000847">
    <property type="entry name" value="LysR_HTH_N"/>
</dbReference>
<evidence type="ECO:0000256" key="2">
    <source>
        <dbReference type="ARBA" id="ARBA00023015"/>
    </source>
</evidence>
<gene>
    <name evidence="6" type="ORF">GCM10011358_08830</name>
</gene>
<reference evidence="7" key="1">
    <citation type="journal article" date="2019" name="Int. J. Syst. Evol. Microbiol.">
        <title>The Global Catalogue of Microorganisms (GCM) 10K type strain sequencing project: providing services to taxonomists for standard genome sequencing and annotation.</title>
        <authorList>
            <consortium name="The Broad Institute Genomics Platform"/>
            <consortium name="The Broad Institute Genome Sequencing Center for Infectious Disease"/>
            <person name="Wu L."/>
            <person name="Ma J."/>
        </authorList>
    </citation>
    <scope>NUCLEOTIDE SEQUENCE [LARGE SCALE GENOMIC DNA]</scope>
    <source>
        <strain evidence="7">CGMCC 1.12922</strain>
    </source>
</reference>
<sequence length="284" mass="30797">MAHNLDMTALRAFATVAEVGSVTRAAGLLHLTQSAVSMQVKRLEDALGRALFERSGRGVALTADGEQLLGHARRMLAINDEVWTRFTDAAFEGEIALGVPNDVVYPALPPVLQRFHAEFPRMRVTLHSSYTQRLKDMFRHGDCDLILTTENGLDAGGETLSTLPLIWVGAPGGRAWRQRPLRLAFETRNIYRIEVEAALDAAGIGWEMAVTSDMTRTIEVTCAADLAVHTLLEGTVPATLEPIDHGGILPALSSMRVNLYVADTLKGEAGQALVALLRQAYGEG</sequence>
<proteinExistence type="inferred from homology"/>
<keyword evidence="7" id="KW-1185">Reference proteome</keyword>
<dbReference type="InterPro" id="IPR005119">
    <property type="entry name" value="LysR_subst-bd"/>
</dbReference>
<feature type="domain" description="HTH lysR-type" evidence="5">
    <location>
        <begin position="5"/>
        <end position="62"/>
    </location>
</feature>
<dbReference type="Pfam" id="PF03466">
    <property type="entry name" value="LysR_substrate"/>
    <property type="match status" value="1"/>
</dbReference>
<evidence type="ECO:0000256" key="1">
    <source>
        <dbReference type="ARBA" id="ARBA00009437"/>
    </source>
</evidence>
<dbReference type="PRINTS" id="PR00039">
    <property type="entry name" value="HTHLYSR"/>
</dbReference>
<dbReference type="RefSeq" id="WP_188526379.1">
    <property type="nucleotide sequence ID" value="NZ_BMGI01000001.1"/>
</dbReference>
<comment type="caution">
    <text evidence="6">The sequence shown here is derived from an EMBL/GenBank/DDBJ whole genome shotgun (WGS) entry which is preliminary data.</text>
</comment>
<dbReference type="PANTHER" id="PTHR30579">
    <property type="entry name" value="TRANSCRIPTIONAL REGULATOR"/>
    <property type="match status" value="1"/>
</dbReference>
<keyword evidence="2" id="KW-0805">Transcription regulation</keyword>
<organism evidence="6 7">
    <name type="scientific">Sinisalibacter lacisalsi</name>
    <dbReference type="NCBI Taxonomy" id="1526570"/>
    <lineage>
        <taxon>Bacteria</taxon>
        <taxon>Pseudomonadati</taxon>
        <taxon>Pseudomonadota</taxon>
        <taxon>Alphaproteobacteria</taxon>
        <taxon>Rhodobacterales</taxon>
        <taxon>Roseobacteraceae</taxon>
        <taxon>Sinisalibacter</taxon>
    </lineage>
</organism>
<dbReference type="EMBL" id="BMGI01000001">
    <property type="protein sequence ID" value="GGD26750.1"/>
    <property type="molecule type" value="Genomic_DNA"/>
</dbReference>
<dbReference type="PANTHER" id="PTHR30579:SF7">
    <property type="entry name" value="HTH-TYPE TRANSCRIPTIONAL REGULATOR LRHA-RELATED"/>
    <property type="match status" value="1"/>
</dbReference>
<evidence type="ECO:0000313" key="6">
    <source>
        <dbReference type="EMBL" id="GGD26750.1"/>
    </source>
</evidence>
<keyword evidence="3" id="KW-0238">DNA-binding</keyword>
<dbReference type="PROSITE" id="PS50931">
    <property type="entry name" value="HTH_LYSR"/>
    <property type="match status" value="1"/>
</dbReference>
<dbReference type="Gene3D" id="1.10.10.10">
    <property type="entry name" value="Winged helix-like DNA-binding domain superfamily/Winged helix DNA-binding domain"/>
    <property type="match status" value="1"/>
</dbReference>
<dbReference type="Proteomes" id="UP000617355">
    <property type="component" value="Unassembled WGS sequence"/>
</dbReference>
<evidence type="ECO:0000256" key="3">
    <source>
        <dbReference type="ARBA" id="ARBA00023125"/>
    </source>
</evidence>
<dbReference type="SUPFAM" id="SSF53850">
    <property type="entry name" value="Periplasmic binding protein-like II"/>
    <property type="match status" value="1"/>
</dbReference>
<dbReference type="InterPro" id="IPR036390">
    <property type="entry name" value="WH_DNA-bd_sf"/>
</dbReference>
<dbReference type="InterPro" id="IPR050176">
    <property type="entry name" value="LTTR"/>
</dbReference>
<dbReference type="SUPFAM" id="SSF46785">
    <property type="entry name" value="Winged helix' DNA-binding domain"/>
    <property type="match status" value="1"/>
</dbReference>
<dbReference type="InterPro" id="IPR036388">
    <property type="entry name" value="WH-like_DNA-bd_sf"/>
</dbReference>
<evidence type="ECO:0000256" key="4">
    <source>
        <dbReference type="ARBA" id="ARBA00023163"/>
    </source>
</evidence>
<evidence type="ECO:0000259" key="5">
    <source>
        <dbReference type="PROSITE" id="PS50931"/>
    </source>
</evidence>
<keyword evidence="4" id="KW-0804">Transcription</keyword>